<name>A0AAV4U5Y3_9ARAC</name>
<reference evidence="1 2" key="1">
    <citation type="submission" date="2021-06" db="EMBL/GenBank/DDBJ databases">
        <title>Caerostris darwini draft genome.</title>
        <authorList>
            <person name="Kono N."/>
            <person name="Arakawa K."/>
        </authorList>
    </citation>
    <scope>NUCLEOTIDE SEQUENCE [LARGE SCALE GENOMIC DNA]</scope>
</reference>
<sequence length="167" mass="18433">MKSLLANMEEGAGGRAKELSVNTTAKGKARRYPQAFAFSSAFLSRRSTHGSESASQFCGSLSLTALGRLVPFECIRRSNIMEPFCSFFSAREGSVDRIRNEMHTRLGSETSRGQFRLPSSYAGGTEPVPAQINSKNNVSNECSFRNSKGKKLRMKENLPHEMPFANN</sequence>
<protein>
    <submittedName>
        <fullName evidence="1">Uncharacterized protein</fullName>
    </submittedName>
</protein>
<comment type="caution">
    <text evidence="1">The sequence shown here is derived from an EMBL/GenBank/DDBJ whole genome shotgun (WGS) entry which is preliminary data.</text>
</comment>
<organism evidence="1 2">
    <name type="scientific">Caerostris darwini</name>
    <dbReference type="NCBI Taxonomy" id="1538125"/>
    <lineage>
        <taxon>Eukaryota</taxon>
        <taxon>Metazoa</taxon>
        <taxon>Ecdysozoa</taxon>
        <taxon>Arthropoda</taxon>
        <taxon>Chelicerata</taxon>
        <taxon>Arachnida</taxon>
        <taxon>Araneae</taxon>
        <taxon>Araneomorphae</taxon>
        <taxon>Entelegynae</taxon>
        <taxon>Araneoidea</taxon>
        <taxon>Araneidae</taxon>
        <taxon>Caerostris</taxon>
    </lineage>
</organism>
<keyword evidence="2" id="KW-1185">Reference proteome</keyword>
<dbReference type="AlphaFoldDB" id="A0AAV4U5Y3"/>
<proteinExistence type="predicted"/>
<evidence type="ECO:0000313" key="1">
    <source>
        <dbReference type="EMBL" id="GIY53152.1"/>
    </source>
</evidence>
<dbReference type="EMBL" id="BPLQ01010742">
    <property type="protein sequence ID" value="GIY53152.1"/>
    <property type="molecule type" value="Genomic_DNA"/>
</dbReference>
<dbReference type="Proteomes" id="UP001054837">
    <property type="component" value="Unassembled WGS sequence"/>
</dbReference>
<evidence type="ECO:0000313" key="2">
    <source>
        <dbReference type="Proteomes" id="UP001054837"/>
    </source>
</evidence>
<accession>A0AAV4U5Y3</accession>
<gene>
    <name evidence="1" type="ORF">CDAR_50991</name>
</gene>